<organism evidence="2 3">
    <name type="scientific">Arabidopsis thaliana</name>
    <name type="common">Mouse-ear cress</name>
    <dbReference type="NCBI Taxonomy" id="3702"/>
    <lineage>
        <taxon>Eukaryota</taxon>
        <taxon>Viridiplantae</taxon>
        <taxon>Streptophyta</taxon>
        <taxon>Embryophyta</taxon>
        <taxon>Tracheophyta</taxon>
        <taxon>Spermatophyta</taxon>
        <taxon>Magnoliopsida</taxon>
        <taxon>eudicotyledons</taxon>
        <taxon>Gunneridae</taxon>
        <taxon>Pentapetalae</taxon>
        <taxon>rosids</taxon>
        <taxon>malvids</taxon>
        <taxon>Brassicales</taxon>
        <taxon>Brassicaceae</taxon>
        <taxon>Camelineae</taxon>
        <taxon>Arabidopsis</taxon>
    </lineage>
</organism>
<evidence type="ECO:0000313" key="2">
    <source>
        <dbReference type="EMBL" id="CAD5325879.1"/>
    </source>
</evidence>
<dbReference type="AlphaFoldDB" id="A0A7G2ET31"/>
<feature type="chain" id="PRO_5028889799" evidence="1">
    <location>
        <begin position="21"/>
        <end position="79"/>
    </location>
</feature>
<name>A0A7G2ET31_ARATH</name>
<keyword evidence="1" id="KW-0732">Signal</keyword>
<evidence type="ECO:0000313" key="3">
    <source>
        <dbReference type="Proteomes" id="UP000516314"/>
    </source>
</evidence>
<sequence>MSTNLLRLILIFITLSIASSLSTPSPADSPPYLWPLPAEFSFGNETLSVVPAVTLIVAGNGGGSPIVRAAFVQTGDKRA</sequence>
<dbReference type="EMBL" id="LR881468">
    <property type="protein sequence ID" value="CAD5325879.1"/>
    <property type="molecule type" value="Genomic_DNA"/>
</dbReference>
<protein>
    <submittedName>
        <fullName evidence="2">(thale cress) hypothetical protein</fullName>
    </submittedName>
</protein>
<gene>
    <name evidence="2" type="ORF">AT9943_LOCUS13685</name>
</gene>
<reference evidence="2 3" key="1">
    <citation type="submission" date="2020-09" db="EMBL/GenBank/DDBJ databases">
        <authorList>
            <person name="Ashkenazy H."/>
        </authorList>
    </citation>
    <scope>NUCLEOTIDE SEQUENCE [LARGE SCALE GENOMIC DNA]</scope>
    <source>
        <strain evidence="3">cv. Cdm-0</strain>
    </source>
</reference>
<evidence type="ECO:0000256" key="1">
    <source>
        <dbReference type="SAM" id="SignalP"/>
    </source>
</evidence>
<accession>A0A7G2ET31</accession>
<dbReference type="Proteomes" id="UP000516314">
    <property type="component" value="Chromosome 3"/>
</dbReference>
<feature type="signal peptide" evidence="1">
    <location>
        <begin position="1"/>
        <end position="20"/>
    </location>
</feature>
<proteinExistence type="predicted"/>